<dbReference type="AlphaFoldDB" id="A0A0F8ZZU7"/>
<keyword evidence="1" id="KW-1133">Transmembrane helix</keyword>
<keyword evidence="1" id="KW-0472">Membrane</keyword>
<reference evidence="2" key="1">
    <citation type="journal article" date="2015" name="Nature">
        <title>Complex archaea that bridge the gap between prokaryotes and eukaryotes.</title>
        <authorList>
            <person name="Spang A."/>
            <person name="Saw J.H."/>
            <person name="Jorgensen S.L."/>
            <person name="Zaremba-Niedzwiedzka K."/>
            <person name="Martijn J."/>
            <person name="Lind A.E."/>
            <person name="van Eijk R."/>
            <person name="Schleper C."/>
            <person name="Guy L."/>
            <person name="Ettema T.J."/>
        </authorList>
    </citation>
    <scope>NUCLEOTIDE SEQUENCE</scope>
</reference>
<feature type="transmembrane region" description="Helical" evidence="1">
    <location>
        <begin position="32"/>
        <end position="54"/>
    </location>
</feature>
<gene>
    <name evidence="2" type="ORF">LCGC14_2632000</name>
</gene>
<name>A0A0F8ZZU7_9ZZZZ</name>
<dbReference type="EMBL" id="LAZR01045174">
    <property type="protein sequence ID" value="KKK99512.1"/>
    <property type="molecule type" value="Genomic_DNA"/>
</dbReference>
<feature type="non-terminal residue" evidence="2">
    <location>
        <position position="1"/>
    </location>
</feature>
<evidence type="ECO:0000313" key="2">
    <source>
        <dbReference type="EMBL" id="KKK99512.1"/>
    </source>
</evidence>
<evidence type="ECO:0000256" key="1">
    <source>
        <dbReference type="SAM" id="Phobius"/>
    </source>
</evidence>
<sequence length="59" mass="6369">RQKVLDPIKLGLEREGVKSGLKTPIKEFLKKAIFPTALSAGVGIPLSIALSKILGQDRQ</sequence>
<accession>A0A0F8ZZU7</accession>
<proteinExistence type="predicted"/>
<organism evidence="2">
    <name type="scientific">marine sediment metagenome</name>
    <dbReference type="NCBI Taxonomy" id="412755"/>
    <lineage>
        <taxon>unclassified sequences</taxon>
        <taxon>metagenomes</taxon>
        <taxon>ecological metagenomes</taxon>
    </lineage>
</organism>
<protein>
    <submittedName>
        <fullName evidence="2">Uncharacterized protein</fullName>
    </submittedName>
</protein>
<comment type="caution">
    <text evidence="2">The sequence shown here is derived from an EMBL/GenBank/DDBJ whole genome shotgun (WGS) entry which is preliminary data.</text>
</comment>
<keyword evidence="1" id="KW-0812">Transmembrane</keyword>